<sequence>MKNKLLKIKPYIKGFQPLNKKNIKLNTNENSYYSNLKIIKQILKEIKFFGNKLKFYPDGDSDIIKREISRYYNINKNKIAISNGSDEILANIFITFLKSKKKLYLIDITYSFYESFIKLYKINYKLIKLNKNFSINIKKIKKNNNILINNPNAPVGKSLNNLEIKVILKNFKSLIIIDETYIDFEENSFIKLIKNIKNVLIVQTFSKSKSLAGLRIGFLITNKNLIKKIESVKNSLNSYPVSIISQISVKNIIKNNSHFEKIKNKIIENKMYLISKLKKLKFKIIKSNTNFILTTNKNININKLLKFLNKKNIFLRKFEIPKIENYLRITIGKKKEIKIINKNIKNFIKFLIKKN</sequence>
<keyword evidence="4" id="KW-0663">Pyridoxal phosphate</keyword>
<evidence type="ECO:0000256" key="3">
    <source>
        <dbReference type="ARBA" id="ARBA00022679"/>
    </source>
</evidence>
<reference evidence="6" key="1">
    <citation type="submission" date="2017-11" db="EMBL/GenBank/DDBJ databases">
        <authorList>
            <person name="Jian Z."/>
        </authorList>
    </citation>
    <scope>NUCLEOTIDE SEQUENCE</scope>
    <source>
        <strain evidence="6">YC</strain>
    </source>
</reference>
<dbReference type="AlphaFoldDB" id="A0A974WKK2"/>
<dbReference type="SUPFAM" id="SSF53383">
    <property type="entry name" value="PLP-dependent transferases"/>
    <property type="match status" value="1"/>
</dbReference>
<gene>
    <name evidence="6" type="ORF">CU086_00655</name>
</gene>
<dbReference type="InterPro" id="IPR015421">
    <property type="entry name" value="PyrdxlP-dep_Trfase_major"/>
</dbReference>
<dbReference type="InterPro" id="IPR015422">
    <property type="entry name" value="PyrdxlP-dep_Trfase_small"/>
</dbReference>
<dbReference type="Proteomes" id="UP000663075">
    <property type="component" value="Chromosome"/>
</dbReference>
<comment type="similarity">
    <text evidence="1">Belongs to the class-II pyridoxal-phosphate-dependent aminotransferase family. Histidinol-phosphate aminotransferase subfamily.</text>
</comment>
<dbReference type="PANTHER" id="PTHR43643">
    <property type="entry name" value="HISTIDINOL-PHOSPHATE AMINOTRANSFERASE 2"/>
    <property type="match status" value="1"/>
</dbReference>
<proteinExistence type="inferred from homology"/>
<evidence type="ECO:0000256" key="2">
    <source>
        <dbReference type="ARBA" id="ARBA00022576"/>
    </source>
</evidence>
<keyword evidence="7" id="KW-1185">Reference proteome</keyword>
<feature type="domain" description="Aminotransferase class I/classII large" evidence="5">
    <location>
        <begin position="21"/>
        <end position="339"/>
    </location>
</feature>
<dbReference type="GO" id="GO:0004400">
    <property type="term" value="F:histidinol-phosphate transaminase activity"/>
    <property type="evidence" value="ECO:0007669"/>
    <property type="project" value="UniProtKB-EC"/>
</dbReference>
<dbReference type="InterPro" id="IPR004839">
    <property type="entry name" value="Aminotransferase_I/II_large"/>
</dbReference>
<evidence type="ECO:0000256" key="4">
    <source>
        <dbReference type="ARBA" id="ARBA00022898"/>
    </source>
</evidence>
<keyword evidence="3 6" id="KW-0808">Transferase</keyword>
<dbReference type="Gene3D" id="3.90.1150.10">
    <property type="entry name" value="Aspartate Aminotransferase, domain 1"/>
    <property type="match status" value="1"/>
</dbReference>
<keyword evidence="2 6" id="KW-0032">Aminotransferase</keyword>
<dbReference type="Pfam" id="PF00155">
    <property type="entry name" value="Aminotran_1_2"/>
    <property type="match status" value="1"/>
</dbReference>
<dbReference type="EC" id="2.6.1.9" evidence="6"/>
<evidence type="ECO:0000313" key="6">
    <source>
        <dbReference type="EMBL" id="QSF25330.1"/>
    </source>
</evidence>
<organism evidence="6 7">
    <name type="scientific">Candidatus Nasuia deltocephalincola</name>
    <dbReference type="NCBI Taxonomy" id="1160784"/>
    <lineage>
        <taxon>Bacteria</taxon>
        <taxon>Pseudomonadati</taxon>
        <taxon>Pseudomonadota</taxon>
        <taxon>Betaproteobacteria</taxon>
        <taxon>Candidatus Nasuia</taxon>
    </lineage>
</organism>
<evidence type="ECO:0000256" key="1">
    <source>
        <dbReference type="ARBA" id="ARBA00007970"/>
    </source>
</evidence>
<name>A0A974WKK2_9PROT</name>
<dbReference type="InterPro" id="IPR015424">
    <property type="entry name" value="PyrdxlP-dep_Trfase"/>
</dbReference>
<dbReference type="CDD" id="cd00609">
    <property type="entry name" value="AAT_like"/>
    <property type="match status" value="1"/>
</dbReference>
<dbReference type="EMBL" id="CP024850">
    <property type="protein sequence ID" value="QSF25330.1"/>
    <property type="molecule type" value="Genomic_DNA"/>
</dbReference>
<dbReference type="PANTHER" id="PTHR43643:SF3">
    <property type="entry name" value="HISTIDINOL-PHOSPHATE AMINOTRANSFERASE"/>
    <property type="match status" value="1"/>
</dbReference>
<dbReference type="Gene3D" id="3.40.640.10">
    <property type="entry name" value="Type I PLP-dependent aspartate aminotransferase-like (Major domain)"/>
    <property type="match status" value="1"/>
</dbReference>
<accession>A0A974WKK2</accession>
<dbReference type="GO" id="GO:0030170">
    <property type="term" value="F:pyridoxal phosphate binding"/>
    <property type="evidence" value="ECO:0007669"/>
    <property type="project" value="InterPro"/>
</dbReference>
<evidence type="ECO:0000259" key="5">
    <source>
        <dbReference type="Pfam" id="PF00155"/>
    </source>
</evidence>
<protein>
    <submittedName>
        <fullName evidence="6">Histidinol-phosphate transaminase</fullName>
        <ecNumber evidence="6">2.6.1.9</ecNumber>
    </submittedName>
</protein>
<evidence type="ECO:0000313" key="7">
    <source>
        <dbReference type="Proteomes" id="UP000663075"/>
    </source>
</evidence>
<dbReference type="InterPro" id="IPR050106">
    <property type="entry name" value="HistidinolP_aminotransfase"/>
</dbReference>